<dbReference type="VEuPathDB" id="FungiDB:CCM_04815"/>
<dbReference type="RefSeq" id="XP_006670024.1">
    <property type="nucleotide sequence ID" value="XM_006669961.1"/>
</dbReference>
<proteinExistence type="predicted"/>
<reference evidence="1 2" key="1">
    <citation type="journal article" date="2011" name="Genome Biol.">
        <title>Genome sequence of the insect pathogenic fungus Cordyceps militaris, a valued traditional Chinese medicine.</title>
        <authorList>
            <person name="Zheng P."/>
            <person name="Xia Y."/>
            <person name="Xiao G."/>
            <person name="Xiong C."/>
            <person name="Hu X."/>
            <person name="Zhang S."/>
            <person name="Zheng H."/>
            <person name="Huang Y."/>
            <person name="Zhou Y."/>
            <person name="Wang S."/>
            <person name="Zhao G.P."/>
            <person name="Liu X."/>
            <person name="St Leger R.J."/>
            <person name="Wang C."/>
        </authorList>
    </citation>
    <scope>NUCLEOTIDE SEQUENCE [LARGE SCALE GENOMIC DNA]</scope>
    <source>
        <strain evidence="1 2">CM01</strain>
    </source>
</reference>
<evidence type="ECO:0000313" key="1">
    <source>
        <dbReference type="EMBL" id="EGX93441.1"/>
    </source>
</evidence>
<dbReference type="GeneID" id="18166836"/>
<dbReference type="HOGENOM" id="CLU_1073687_0_0_1"/>
<name>G3JEP4_CORMM</name>
<dbReference type="AlphaFoldDB" id="G3JEP4"/>
<dbReference type="KEGG" id="cmt:CCM_04815"/>
<organism evidence="1 2">
    <name type="scientific">Cordyceps militaris (strain CM01)</name>
    <name type="common">Caterpillar fungus</name>
    <dbReference type="NCBI Taxonomy" id="983644"/>
    <lineage>
        <taxon>Eukaryota</taxon>
        <taxon>Fungi</taxon>
        <taxon>Dikarya</taxon>
        <taxon>Ascomycota</taxon>
        <taxon>Pezizomycotina</taxon>
        <taxon>Sordariomycetes</taxon>
        <taxon>Hypocreomycetidae</taxon>
        <taxon>Hypocreales</taxon>
        <taxon>Cordycipitaceae</taxon>
        <taxon>Cordyceps</taxon>
    </lineage>
</organism>
<protein>
    <submittedName>
        <fullName evidence="1">Uncharacterized protein</fullName>
    </submittedName>
</protein>
<dbReference type="Proteomes" id="UP000001610">
    <property type="component" value="Unassembled WGS sequence"/>
</dbReference>
<keyword evidence="2" id="KW-1185">Reference proteome</keyword>
<gene>
    <name evidence="1" type="ORF">CCM_04815</name>
</gene>
<dbReference type="InParanoid" id="G3JEP4"/>
<evidence type="ECO:0000313" key="2">
    <source>
        <dbReference type="Proteomes" id="UP000001610"/>
    </source>
</evidence>
<accession>G3JEP4</accession>
<dbReference type="EMBL" id="JH126401">
    <property type="protein sequence ID" value="EGX93441.1"/>
    <property type="molecule type" value="Genomic_DNA"/>
</dbReference>
<dbReference type="OrthoDB" id="4870757at2759"/>
<sequence length="259" mass="28525">MHWEAHKKKPSSAVQRRQLAVLDISRLAGWLTQIPERLGANELLEKAASAFLDAFDCLQSDEHSSAASPAYAVAMECLQSVLKDQHQAKSPNPLAAIFKVQIIFKERRSCTCQLLNDTVEEYWGDTFAQSRRHGSLIDLPKGVWLAPVALFASWIATDDPDIPCSLFSIIKESNQYWAEPAYIEPGKALKKQILQLRANTVMEQGPRGLRDFGLCVACGAGNQGQDAHHSLSLGIDPHGETFSGQLTKLLGVHYCSPST</sequence>